<sequence length="734" mass="85509">MIRLVVSILCLVLINFTLTRVNAQHKFNSFYLQQNIENRIDNLMCVHEAGPCFYQLCDPSSQLSSSKVFKCARGLVFDEKNQKCIWSLPWHSCQQSSENNFTDTTSTYLSTPESNFSLNETTEENKLVNFLSRNMNQRIRDFRSYNDSIVLSNDDHGEYAYIVVPVKITKNNRMEEPRPKTKSKKKSKKKNKKPIVNLDEIYKYKKVCYVTNWSQYRPKPAQFLPENVDPFLCTHIVYAFAYIDNYTLTIRTIEENDEEMYKRINDLKYKNPKLKTMLGIGGWNMASEEFSAMSNTKENRERFIRHAIRFLRFYNFDGIDLDWEFPGDRGGSPQDKPNFTKLIKEFRKAIADESIEEEKEQIILSIAVAAGKKRIDQGYEVKEIAPELDFINLMAFDFHGNWDDKTGMNAPLYNHENATGIDSEYNQDWAVSYWIKNGCPPHKLVLGLPAYGRTFHLKDKRKSGLLAKTLQDDAMSGKYTQTAGFLSFYEICQVKKNTNWTQVWQPQSKSHYLHKDHDWISYDDIKSFQLRTAYVVAKKLGGIFIWSIDMDDFNGKFCDQGAFPLIKNSMSLLMDYLPEWYSSNVNQKEKILVKSSKIQNSIDPNVFYVLKDELNIVEDELDADFELVKQNKIRNELVLLLSQQPEKFLPISLTESFNCNNKKKGLYRDPLDCTKYYFCDNLSNNEGLTTKPLQCPQNQFFNLQTCNCESKSLSNNKCVKLIETYCDLPKIKKL</sequence>
<dbReference type="PANTHER" id="PTHR11177:SF317">
    <property type="entry name" value="CHITINASE 12-RELATED"/>
    <property type="match status" value="1"/>
</dbReference>
<keyword evidence="5" id="KW-1015">Disulfide bond</keyword>
<dbReference type="GO" id="GO:0005576">
    <property type="term" value="C:extracellular region"/>
    <property type="evidence" value="ECO:0007669"/>
    <property type="project" value="InterPro"/>
</dbReference>
<evidence type="ECO:0000259" key="11">
    <source>
        <dbReference type="PROSITE" id="PS51910"/>
    </source>
</evidence>
<dbReference type="InterPro" id="IPR002557">
    <property type="entry name" value="Chitin-bd_dom"/>
</dbReference>
<comment type="caution">
    <text evidence="12">The sequence shown here is derived from an EMBL/GenBank/DDBJ whole genome shotgun (WGS) entry which is preliminary data.</text>
</comment>
<name>A0A813NXD9_9BILA</name>
<dbReference type="FunFam" id="3.10.50.10:FF:000001">
    <property type="entry name" value="Chitinase 3-like 1"/>
    <property type="match status" value="1"/>
</dbReference>
<dbReference type="Gene3D" id="3.20.20.80">
    <property type="entry name" value="Glycosidases"/>
    <property type="match status" value="1"/>
</dbReference>
<dbReference type="EMBL" id="CAJNOC010000304">
    <property type="protein sequence ID" value="CAF0742100.1"/>
    <property type="molecule type" value="Genomic_DNA"/>
</dbReference>
<dbReference type="FunFam" id="3.20.20.80:FF:000007">
    <property type="entry name" value="Acidic mammalian chitinase"/>
    <property type="match status" value="1"/>
</dbReference>
<evidence type="ECO:0000256" key="1">
    <source>
        <dbReference type="ARBA" id="ARBA00009121"/>
    </source>
</evidence>
<dbReference type="GO" id="GO:0005975">
    <property type="term" value="P:carbohydrate metabolic process"/>
    <property type="evidence" value="ECO:0007669"/>
    <property type="project" value="InterPro"/>
</dbReference>
<evidence type="ECO:0000256" key="3">
    <source>
        <dbReference type="ARBA" id="ARBA00022729"/>
    </source>
</evidence>
<dbReference type="InterPro" id="IPR029070">
    <property type="entry name" value="Chitinase_insertion_sf"/>
</dbReference>
<evidence type="ECO:0008006" key="14">
    <source>
        <dbReference type="Google" id="ProtNLM"/>
    </source>
</evidence>
<evidence type="ECO:0000256" key="4">
    <source>
        <dbReference type="ARBA" id="ARBA00022801"/>
    </source>
</evidence>
<dbReference type="GO" id="GO:0006032">
    <property type="term" value="P:chitin catabolic process"/>
    <property type="evidence" value="ECO:0007669"/>
    <property type="project" value="UniProtKB-ARBA"/>
</dbReference>
<dbReference type="SUPFAM" id="SSF54556">
    <property type="entry name" value="Chitinase insertion domain"/>
    <property type="match status" value="1"/>
</dbReference>
<dbReference type="Gene3D" id="3.10.50.10">
    <property type="match status" value="1"/>
</dbReference>
<feature type="domain" description="Chitin-binding type-2" evidence="10">
    <location>
        <begin position="656"/>
        <end position="720"/>
    </location>
</feature>
<dbReference type="InterPro" id="IPR001579">
    <property type="entry name" value="Glyco_hydro_18_chit_AS"/>
</dbReference>
<evidence type="ECO:0000259" key="10">
    <source>
        <dbReference type="PROSITE" id="PS50940"/>
    </source>
</evidence>
<dbReference type="CDD" id="cd02872">
    <property type="entry name" value="GH18_chitolectin_chitotriosidase"/>
    <property type="match status" value="1"/>
</dbReference>
<evidence type="ECO:0000256" key="7">
    <source>
        <dbReference type="RuleBase" id="RU000489"/>
    </source>
</evidence>
<dbReference type="InterPro" id="IPR036508">
    <property type="entry name" value="Chitin-bd_dom_sf"/>
</dbReference>
<dbReference type="Proteomes" id="UP000663879">
    <property type="component" value="Unassembled WGS sequence"/>
</dbReference>
<evidence type="ECO:0000256" key="8">
    <source>
        <dbReference type="SAM" id="MobiDB-lite"/>
    </source>
</evidence>
<dbReference type="PROSITE" id="PS01095">
    <property type="entry name" value="GH18_1"/>
    <property type="match status" value="1"/>
</dbReference>
<keyword evidence="13" id="KW-1185">Reference proteome</keyword>
<dbReference type="SUPFAM" id="SSF51445">
    <property type="entry name" value="(Trans)glycosidases"/>
    <property type="match status" value="1"/>
</dbReference>
<dbReference type="InterPro" id="IPR050314">
    <property type="entry name" value="Glycosyl_Hydrlase_18"/>
</dbReference>
<feature type="compositionally biased region" description="Basic residues" evidence="8">
    <location>
        <begin position="180"/>
        <end position="192"/>
    </location>
</feature>
<keyword evidence="4 7" id="KW-0378">Hydrolase</keyword>
<dbReference type="Gene3D" id="2.170.140.10">
    <property type="entry name" value="Chitin binding domain"/>
    <property type="match status" value="1"/>
</dbReference>
<evidence type="ECO:0000256" key="2">
    <source>
        <dbReference type="ARBA" id="ARBA00022669"/>
    </source>
</evidence>
<organism evidence="12 13">
    <name type="scientific">Brachionus calyciflorus</name>
    <dbReference type="NCBI Taxonomy" id="104777"/>
    <lineage>
        <taxon>Eukaryota</taxon>
        <taxon>Metazoa</taxon>
        <taxon>Spiralia</taxon>
        <taxon>Gnathifera</taxon>
        <taxon>Rotifera</taxon>
        <taxon>Eurotatoria</taxon>
        <taxon>Monogononta</taxon>
        <taxon>Pseudotrocha</taxon>
        <taxon>Ploima</taxon>
        <taxon>Brachionidae</taxon>
        <taxon>Brachionus</taxon>
    </lineage>
</organism>
<gene>
    <name evidence="12" type="ORF">OXX778_LOCUS3445</name>
</gene>
<feature type="chain" id="PRO_5032759373" description="Chitinase" evidence="9">
    <location>
        <begin position="24"/>
        <end position="734"/>
    </location>
</feature>
<evidence type="ECO:0000256" key="9">
    <source>
        <dbReference type="SAM" id="SignalP"/>
    </source>
</evidence>
<evidence type="ECO:0000313" key="12">
    <source>
        <dbReference type="EMBL" id="CAF0742100.1"/>
    </source>
</evidence>
<reference evidence="12" key="1">
    <citation type="submission" date="2021-02" db="EMBL/GenBank/DDBJ databases">
        <authorList>
            <person name="Nowell W R."/>
        </authorList>
    </citation>
    <scope>NUCLEOTIDE SEQUENCE</scope>
    <source>
        <strain evidence="12">Ploen Becks lab</strain>
    </source>
</reference>
<evidence type="ECO:0000256" key="6">
    <source>
        <dbReference type="ARBA" id="ARBA00023295"/>
    </source>
</evidence>
<dbReference type="Pfam" id="PF01607">
    <property type="entry name" value="CBM_14"/>
    <property type="match status" value="1"/>
</dbReference>
<dbReference type="PANTHER" id="PTHR11177">
    <property type="entry name" value="CHITINASE"/>
    <property type="match status" value="1"/>
</dbReference>
<dbReference type="PROSITE" id="PS50940">
    <property type="entry name" value="CHIT_BIND_II"/>
    <property type="match status" value="1"/>
</dbReference>
<feature type="domain" description="GH18" evidence="11">
    <location>
        <begin position="204"/>
        <end position="576"/>
    </location>
</feature>
<dbReference type="OrthoDB" id="76388at2759"/>
<dbReference type="InterPro" id="IPR001223">
    <property type="entry name" value="Glyco_hydro18_cat"/>
</dbReference>
<dbReference type="SMART" id="SM00636">
    <property type="entry name" value="Glyco_18"/>
    <property type="match status" value="1"/>
</dbReference>
<feature type="region of interest" description="Disordered" evidence="8">
    <location>
        <begin position="172"/>
        <end position="192"/>
    </location>
</feature>
<keyword evidence="3 9" id="KW-0732">Signal</keyword>
<dbReference type="InterPro" id="IPR017853">
    <property type="entry name" value="GH"/>
</dbReference>
<dbReference type="SMART" id="SM00494">
    <property type="entry name" value="ChtBD2"/>
    <property type="match status" value="2"/>
</dbReference>
<evidence type="ECO:0000313" key="13">
    <source>
        <dbReference type="Proteomes" id="UP000663879"/>
    </source>
</evidence>
<dbReference type="AlphaFoldDB" id="A0A813NXD9"/>
<comment type="similarity">
    <text evidence="1">Belongs to the glycosyl hydrolase 18 family. Chitinase class II subfamily.</text>
</comment>
<dbReference type="PROSITE" id="PS51910">
    <property type="entry name" value="GH18_2"/>
    <property type="match status" value="1"/>
</dbReference>
<dbReference type="GO" id="GO:0008061">
    <property type="term" value="F:chitin binding"/>
    <property type="evidence" value="ECO:0007669"/>
    <property type="project" value="UniProtKB-KW"/>
</dbReference>
<proteinExistence type="inferred from homology"/>
<evidence type="ECO:0000256" key="5">
    <source>
        <dbReference type="ARBA" id="ARBA00023157"/>
    </source>
</evidence>
<accession>A0A813NXD9</accession>
<dbReference type="SUPFAM" id="SSF57625">
    <property type="entry name" value="Invertebrate chitin-binding proteins"/>
    <property type="match status" value="1"/>
</dbReference>
<dbReference type="GO" id="GO:0004568">
    <property type="term" value="F:chitinase activity"/>
    <property type="evidence" value="ECO:0007669"/>
    <property type="project" value="UniProtKB-ARBA"/>
</dbReference>
<keyword evidence="2" id="KW-0147">Chitin-binding</keyword>
<dbReference type="InterPro" id="IPR011583">
    <property type="entry name" value="Chitinase_II/V-like_cat"/>
</dbReference>
<protein>
    <recommendedName>
        <fullName evidence="14">Chitinase</fullName>
    </recommendedName>
</protein>
<feature type="signal peptide" evidence="9">
    <location>
        <begin position="1"/>
        <end position="23"/>
    </location>
</feature>
<dbReference type="Pfam" id="PF00704">
    <property type="entry name" value="Glyco_hydro_18"/>
    <property type="match status" value="1"/>
</dbReference>
<keyword evidence="6 7" id="KW-0326">Glycosidase</keyword>